<sequence length="241" mass="27008">MAVGSGAGIISATALPIDDAPLMPAPIISKFKTLTSAQRQELADLKESGDIRAIMDKLNEFGITINSKRGEVANIMSRLTEAQKAELKALRASGNIEAFRTKMAEYGVMMKGKFVKHIEKRAEIEKAIITGDYELYLSLVKDTQIAGMITEEMFNKLHDAYNLRADGMFEEARVLFSDIKDQIPTPRKGFFWFLKNDRRGNINNAPIGNIDSNDDNDAGVKNLKAEKLERRGFFKWLFGIR</sequence>
<reference evidence="1 2" key="1">
    <citation type="journal article" date="2016" name="Nat. Commun.">
        <title>Thousands of microbial genomes shed light on interconnected biogeochemical processes in an aquifer system.</title>
        <authorList>
            <person name="Anantharaman K."/>
            <person name="Brown C.T."/>
            <person name="Hug L.A."/>
            <person name="Sharon I."/>
            <person name="Castelle C.J."/>
            <person name="Probst A.J."/>
            <person name="Thomas B.C."/>
            <person name="Singh A."/>
            <person name="Wilkins M.J."/>
            <person name="Karaoz U."/>
            <person name="Brodie E.L."/>
            <person name="Williams K.H."/>
            <person name="Hubbard S.S."/>
            <person name="Banfield J.F."/>
        </authorList>
    </citation>
    <scope>NUCLEOTIDE SEQUENCE [LARGE SCALE GENOMIC DNA]</scope>
</reference>
<accession>A0A1F6WNK5</accession>
<organism evidence="1 2">
    <name type="scientific">Candidatus Nomurabacteria bacterium RIFCSPLOWO2_01_FULL_36_10b</name>
    <dbReference type="NCBI Taxonomy" id="1801766"/>
    <lineage>
        <taxon>Bacteria</taxon>
        <taxon>Candidatus Nomuraibacteriota</taxon>
    </lineage>
</organism>
<gene>
    <name evidence="1" type="ORF">A2997_01655</name>
</gene>
<evidence type="ECO:0000313" key="2">
    <source>
        <dbReference type="Proteomes" id="UP000179448"/>
    </source>
</evidence>
<dbReference type="EMBL" id="MFUQ01000018">
    <property type="protein sequence ID" value="OGI83406.1"/>
    <property type="molecule type" value="Genomic_DNA"/>
</dbReference>
<dbReference type="AlphaFoldDB" id="A0A1F6WNK5"/>
<name>A0A1F6WNK5_9BACT</name>
<evidence type="ECO:0000313" key="1">
    <source>
        <dbReference type="EMBL" id="OGI83406.1"/>
    </source>
</evidence>
<dbReference type="Proteomes" id="UP000179448">
    <property type="component" value="Unassembled WGS sequence"/>
</dbReference>
<comment type="caution">
    <text evidence="1">The sequence shown here is derived from an EMBL/GenBank/DDBJ whole genome shotgun (WGS) entry which is preliminary data.</text>
</comment>
<proteinExistence type="predicted"/>
<protein>
    <submittedName>
        <fullName evidence="1">Uncharacterized protein</fullName>
    </submittedName>
</protein>